<evidence type="ECO:0008006" key="4">
    <source>
        <dbReference type="Google" id="ProtNLM"/>
    </source>
</evidence>
<dbReference type="Gene3D" id="3.30.700.10">
    <property type="entry name" value="Glycoprotein, Type 4 Pilin"/>
    <property type="match status" value="1"/>
</dbReference>
<keyword evidence="1" id="KW-0812">Transmembrane</keyword>
<dbReference type="InterPro" id="IPR045584">
    <property type="entry name" value="Pilin-like"/>
</dbReference>
<feature type="transmembrane region" description="Helical" evidence="1">
    <location>
        <begin position="7"/>
        <end position="29"/>
    </location>
</feature>
<sequence>MKKSFTLLELIFVIVVIGILAGIALPKLFSGISDARLSKAKTQIATIRAGISSAYSKNIMSGDSDKCPELEGSDSTKLFENILVTPIIPNQSDINWTLESNNTTETKYKLTINNEQTTFTYEKNASKNCPFTCNSSDDLCKKFSR</sequence>
<evidence type="ECO:0000313" key="3">
    <source>
        <dbReference type="Proteomes" id="UP000003288"/>
    </source>
</evidence>
<accession>A0AAI9AIS7</accession>
<dbReference type="EMBL" id="ABCJ01000001">
    <property type="protein sequence ID" value="EDM24355.1"/>
    <property type="molecule type" value="Genomic_DNA"/>
</dbReference>
<dbReference type="Proteomes" id="UP000003288">
    <property type="component" value="Unassembled WGS sequence"/>
</dbReference>
<organism evidence="2 3">
    <name type="scientific">Caminibacter mediatlanticus TB-2</name>
    <dbReference type="NCBI Taxonomy" id="391592"/>
    <lineage>
        <taxon>Bacteria</taxon>
        <taxon>Pseudomonadati</taxon>
        <taxon>Campylobacterota</taxon>
        <taxon>Epsilonproteobacteria</taxon>
        <taxon>Nautiliales</taxon>
        <taxon>Nautiliaceae</taxon>
        <taxon>Caminibacter</taxon>
    </lineage>
</organism>
<gene>
    <name evidence="2" type="ORF">CMTB2_02528</name>
</gene>
<dbReference type="Pfam" id="PF07963">
    <property type="entry name" value="N_methyl"/>
    <property type="match status" value="1"/>
</dbReference>
<name>A0AAI9AIS7_9BACT</name>
<evidence type="ECO:0000256" key="1">
    <source>
        <dbReference type="SAM" id="Phobius"/>
    </source>
</evidence>
<dbReference type="AlphaFoldDB" id="A0AAI9AIS7"/>
<protein>
    <recommendedName>
        <fullName evidence="4">Type II secretion system protein</fullName>
    </recommendedName>
</protein>
<reference evidence="2 3" key="1">
    <citation type="journal article" date="2011" name="Stand. Genomic Sci.">
        <title>Draft genome sequence of Caminibacter mediatlanticus strain TB-2, an epsilonproteobacterium isolated from a deep-sea hydrothermal vent.</title>
        <authorList>
            <person name="Giovannelli D."/>
            <person name="Ferriera S."/>
            <person name="Johnson J."/>
            <person name="Kravitz S."/>
            <person name="Perez-Rodriguez I."/>
            <person name="Ricci J."/>
            <person name="O'Brien C."/>
            <person name="Voordeckers J.W."/>
            <person name="Bini E."/>
            <person name="Vetriani C."/>
        </authorList>
    </citation>
    <scope>NUCLEOTIDE SEQUENCE [LARGE SCALE GENOMIC DNA]</scope>
    <source>
        <strain evidence="2 3">TB-2</strain>
    </source>
</reference>
<dbReference type="NCBIfam" id="TIGR02532">
    <property type="entry name" value="IV_pilin_GFxxxE"/>
    <property type="match status" value="1"/>
</dbReference>
<dbReference type="InterPro" id="IPR012902">
    <property type="entry name" value="N_methyl_site"/>
</dbReference>
<proteinExistence type="predicted"/>
<evidence type="ECO:0000313" key="2">
    <source>
        <dbReference type="EMBL" id="EDM24355.1"/>
    </source>
</evidence>
<keyword evidence="1" id="KW-1133">Transmembrane helix</keyword>
<dbReference type="RefSeq" id="WP_007473207.1">
    <property type="nucleotide sequence ID" value="NZ_ABCJ01000001.1"/>
</dbReference>
<dbReference type="SUPFAM" id="SSF54523">
    <property type="entry name" value="Pili subunits"/>
    <property type="match status" value="1"/>
</dbReference>
<comment type="caution">
    <text evidence="2">The sequence shown here is derived from an EMBL/GenBank/DDBJ whole genome shotgun (WGS) entry which is preliminary data.</text>
</comment>
<keyword evidence="1" id="KW-0472">Membrane</keyword>